<dbReference type="SUPFAM" id="SSF55136">
    <property type="entry name" value="Probable bacterial effector-binding domain"/>
    <property type="match status" value="1"/>
</dbReference>
<evidence type="ECO:0000313" key="3">
    <source>
        <dbReference type="Proteomes" id="UP000606172"/>
    </source>
</evidence>
<evidence type="ECO:0000313" key="2">
    <source>
        <dbReference type="EMBL" id="GII94802.1"/>
    </source>
</evidence>
<evidence type="ECO:0000259" key="1">
    <source>
        <dbReference type="Pfam" id="PF06445"/>
    </source>
</evidence>
<dbReference type="Proteomes" id="UP000606172">
    <property type="component" value="Unassembled WGS sequence"/>
</dbReference>
<dbReference type="Pfam" id="PF06445">
    <property type="entry name" value="GyrI-like"/>
    <property type="match status" value="1"/>
</dbReference>
<comment type="caution">
    <text evidence="2">The sequence shown here is derived from an EMBL/GenBank/DDBJ whole genome shotgun (WGS) entry which is preliminary data.</text>
</comment>
<protein>
    <recommendedName>
        <fullName evidence="1">GyrI-like small molecule binding domain-containing protein</fullName>
    </recommendedName>
</protein>
<sequence length="72" mass="7566">MFPLGLGEPVTVTVALVSEEPVAGATLDLLPGGRFASATHVGPYDQIGLIAYALLSWCAERHYPACGPIREV</sequence>
<name>A0A919V9X6_9ACTN</name>
<keyword evidence="3" id="KW-1185">Reference proteome</keyword>
<dbReference type="InterPro" id="IPR011256">
    <property type="entry name" value="Reg_factor_effector_dom_sf"/>
</dbReference>
<dbReference type="AlphaFoldDB" id="A0A919V9X6"/>
<dbReference type="Gene3D" id="3.20.80.10">
    <property type="entry name" value="Regulatory factor, effector binding domain"/>
    <property type="match status" value="1"/>
</dbReference>
<accession>A0A919V9X6</accession>
<feature type="domain" description="GyrI-like small molecule binding" evidence="1">
    <location>
        <begin position="30"/>
        <end position="72"/>
    </location>
</feature>
<organism evidence="2 3">
    <name type="scientific">Sinosporangium siamense</name>
    <dbReference type="NCBI Taxonomy" id="1367973"/>
    <lineage>
        <taxon>Bacteria</taxon>
        <taxon>Bacillati</taxon>
        <taxon>Actinomycetota</taxon>
        <taxon>Actinomycetes</taxon>
        <taxon>Streptosporangiales</taxon>
        <taxon>Streptosporangiaceae</taxon>
        <taxon>Sinosporangium</taxon>
    </lineage>
</organism>
<dbReference type="RefSeq" id="WP_204029631.1">
    <property type="nucleotide sequence ID" value="NZ_BOOW01000031.1"/>
</dbReference>
<dbReference type="InterPro" id="IPR029442">
    <property type="entry name" value="GyrI-like"/>
</dbReference>
<proteinExistence type="predicted"/>
<gene>
    <name evidence="2" type="ORF">Ssi02_50330</name>
</gene>
<reference evidence="2" key="1">
    <citation type="submission" date="2021-01" db="EMBL/GenBank/DDBJ databases">
        <title>Whole genome shotgun sequence of Sinosporangium siamense NBRC 109515.</title>
        <authorList>
            <person name="Komaki H."/>
            <person name="Tamura T."/>
        </authorList>
    </citation>
    <scope>NUCLEOTIDE SEQUENCE</scope>
    <source>
        <strain evidence="2">NBRC 109515</strain>
    </source>
</reference>
<dbReference type="EMBL" id="BOOW01000031">
    <property type="protein sequence ID" value="GII94802.1"/>
    <property type="molecule type" value="Genomic_DNA"/>
</dbReference>